<dbReference type="InterPro" id="IPR005180">
    <property type="entry name" value="DUF302"/>
</dbReference>
<organism evidence="3 4">
    <name type="scientific">Zoogloea ramigera</name>
    <dbReference type="NCBI Taxonomy" id="350"/>
    <lineage>
        <taxon>Bacteria</taxon>
        <taxon>Pseudomonadati</taxon>
        <taxon>Pseudomonadota</taxon>
        <taxon>Betaproteobacteria</taxon>
        <taxon>Rhodocyclales</taxon>
        <taxon>Zoogloeaceae</taxon>
        <taxon>Zoogloea</taxon>
    </lineage>
</organism>
<evidence type="ECO:0000313" key="3">
    <source>
        <dbReference type="EMBL" id="GEC94205.1"/>
    </source>
</evidence>
<feature type="domain" description="DUF302" evidence="2">
    <location>
        <begin position="106"/>
        <end position="152"/>
    </location>
</feature>
<evidence type="ECO:0000256" key="1">
    <source>
        <dbReference type="SAM" id="Phobius"/>
    </source>
</evidence>
<dbReference type="Proteomes" id="UP000318422">
    <property type="component" value="Unassembled WGS sequence"/>
</dbReference>
<dbReference type="EMBL" id="BJNV01000004">
    <property type="protein sequence ID" value="GEC94205.1"/>
    <property type="molecule type" value="Genomic_DNA"/>
</dbReference>
<keyword evidence="1" id="KW-0812">Transmembrane</keyword>
<dbReference type="Gene3D" id="3.30.310.70">
    <property type="entry name" value="TT1751-like domain"/>
    <property type="match status" value="1"/>
</dbReference>
<reference evidence="3 4" key="1">
    <citation type="submission" date="2019-06" db="EMBL/GenBank/DDBJ databases">
        <title>Whole genome shotgun sequence of Zoogloea ramigera NBRC 15342.</title>
        <authorList>
            <person name="Hosoyama A."/>
            <person name="Uohara A."/>
            <person name="Ohji S."/>
            <person name="Ichikawa N."/>
        </authorList>
    </citation>
    <scope>NUCLEOTIDE SEQUENCE [LARGE SCALE GENOMIC DNA]</scope>
    <source>
        <strain evidence="3 4">NBRC 15342</strain>
    </source>
</reference>
<evidence type="ECO:0000259" key="2">
    <source>
        <dbReference type="Pfam" id="PF03625"/>
    </source>
</evidence>
<dbReference type="InterPro" id="IPR035923">
    <property type="entry name" value="TT1751-like_sf"/>
</dbReference>
<keyword evidence="1" id="KW-1133">Transmembrane helix</keyword>
<evidence type="ECO:0000313" key="4">
    <source>
        <dbReference type="Proteomes" id="UP000318422"/>
    </source>
</evidence>
<keyword evidence="4" id="KW-1185">Reference proteome</keyword>
<dbReference type="SUPFAM" id="SSF103247">
    <property type="entry name" value="TT1751-like"/>
    <property type="match status" value="1"/>
</dbReference>
<accession>A0A4Y4CMQ0</accession>
<protein>
    <recommendedName>
        <fullName evidence="2">DUF302 domain-containing protein</fullName>
    </recommendedName>
</protein>
<name>A0A4Y4CMQ0_ZOORA</name>
<dbReference type="Pfam" id="PF03625">
    <property type="entry name" value="DUF302"/>
    <property type="match status" value="1"/>
</dbReference>
<dbReference type="AlphaFoldDB" id="A0A4Y4CMQ0"/>
<keyword evidence="1" id="KW-0472">Membrane</keyword>
<gene>
    <name evidence="3" type="ORF">ZRA01_02780</name>
</gene>
<comment type="caution">
    <text evidence="3">The sequence shown here is derived from an EMBL/GenBank/DDBJ whole genome shotgun (WGS) entry which is preliminary data.</text>
</comment>
<proteinExistence type="predicted"/>
<sequence length="182" mass="19509">MTPTGGGLGKARPWGLPVASRWASALLVWCVPALLALFAFSRHVVAADDIVSVVLPGTDFQAAREALIESIEEEGLVVSAVIPFNDMLQRTAAASGPSAPLTSPFLRAEIVQFCSSRIAWQLLTEDRAQIALCPLSVSLQQRRDAPGEVRLAWRSVGRSSPGRVAADALVERLVRRAEALAR</sequence>
<feature type="transmembrane region" description="Helical" evidence="1">
    <location>
        <begin position="22"/>
        <end position="40"/>
    </location>
</feature>